<feature type="binding site" evidence="5">
    <location>
        <position position="424"/>
    </location>
    <ligand>
        <name>Zn(2+)</name>
        <dbReference type="ChEBI" id="CHEBI:29105"/>
        <label>2</label>
    </ligand>
</feature>
<reference evidence="7 8" key="1">
    <citation type="submission" date="2024-09" db="EMBL/GenBank/DDBJ databases">
        <title>Chromosome-scale assembly of Riccia sorocarpa.</title>
        <authorList>
            <person name="Paukszto L."/>
        </authorList>
    </citation>
    <scope>NUCLEOTIDE SEQUENCE [LARGE SCALE GENOMIC DNA]</scope>
    <source>
        <strain evidence="7">LP-2024</strain>
        <tissue evidence="7">Aerial parts of the thallus</tissue>
    </source>
</reference>
<dbReference type="Pfam" id="PF01546">
    <property type="entry name" value="Peptidase_M20"/>
    <property type="match status" value="1"/>
</dbReference>
<feature type="binding site" evidence="5">
    <location>
        <position position="153"/>
    </location>
    <ligand>
        <name>Zn(2+)</name>
        <dbReference type="ChEBI" id="CHEBI:29105"/>
        <label>1</label>
    </ligand>
</feature>
<accession>A0ABD3GH76</accession>
<feature type="active site" description="Proton acceptor" evidence="4">
    <location>
        <position position="187"/>
    </location>
</feature>
<keyword evidence="3 5" id="KW-0862">Zinc</keyword>
<dbReference type="Gene3D" id="1.10.150.900">
    <property type="match status" value="1"/>
</dbReference>
<feature type="binding site" evidence="5">
    <location>
        <position position="120"/>
    </location>
    <ligand>
        <name>Zn(2+)</name>
        <dbReference type="ChEBI" id="CHEBI:29105"/>
        <label>1</label>
    </ligand>
</feature>
<evidence type="ECO:0000256" key="2">
    <source>
        <dbReference type="ARBA" id="ARBA00022723"/>
    </source>
</evidence>
<evidence type="ECO:0000256" key="5">
    <source>
        <dbReference type="PIRSR" id="PIRSR036696-2"/>
    </source>
</evidence>
<name>A0ABD3GH76_9MARC</name>
<feature type="active site" evidence="4">
    <location>
        <position position="122"/>
    </location>
</feature>
<comment type="cofactor">
    <cofactor evidence="5">
        <name>Zn(2+)</name>
        <dbReference type="ChEBI" id="CHEBI:29105"/>
    </cofactor>
    <text evidence="5">Binds 2 Zn(2+) ions per subunit.</text>
</comment>
<feature type="binding site" evidence="5">
    <location>
        <position position="215"/>
    </location>
    <ligand>
        <name>Zn(2+)</name>
        <dbReference type="ChEBI" id="CHEBI:29105"/>
        <label>1</label>
    </ligand>
</feature>
<dbReference type="Proteomes" id="UP001633002">
    <property type="component" value="Unassembled WGS sequence"/>
</dbReference>
<evidence type="ECO:0000256" key="6">
    <source>
        <dbReference type="SAM" id="SignalP"/>
    </source>
</evidence>
<evidence type="ECO:0000256" key="3">
    <source>
        <dbReference type="ARBA" id="ARBA00022833"/>
    </source>
</evidence>
<evidence type="ECO:0000256" key="1">
    <source>
        <dbReference type="ARBA" id="ARBA00022490"/>
    </source>
</evidence>
<feature type="chain" id="PRO_5044840271" description="N-acyl-L-amino-acid amidohydrolase" evidence="6">
    <location>
        <begin position="41"/>
        <end position="460"/>
    </location>
</feature>
<evidence type="ECO:0000313" key="7">
    <source>
        <dbReference type="EMBL" id="KAL3678278.1"/>
    </source>
</evidence>
<keyword evidence="8" id="KW-1185">Reference proteome</keyword>
<dbReference type="InterPro" id="IPR002933">
    <property type="entry name" value="Peptidase_M20"/>
</dbReference>
<comment type="caution">
    <text evidence="7">The sequence shown here is derived from an EMBL/GenBank/DDBJ whole genome shotgun (WGS) entry which is preliminary data.</text>
</comment>
<dbReference type="PANTHER" id="PTHR45892">
    <property type="entry name" value="AMINOACYLASE-1"/>
    <property type="match status" value="1"/>
</dbReference>
<sequence length="460" mass="52191">MESSGVQKPGFFLHLGARSLWFRRFCRLVLLLCFFAGVGCRGPEDLEQNLAIQRFRTYLRIPTVHPDPDYQPAIEFLLAQAKEIGLSTRTIEFVSKKPILLMTWKGSSEEKLQSVILNSHIDVVPVEEEKWKYPPFEAQMDEDGNIFARGSQDMKVVGMMYLEALRLLKDRGWSPVRDIHVLWVPDEEVGSDDGWGRLYTSKEFDELNAGIVLDEGDDSLFNNSYFVNYGEKAMWWLVIQATDGTGHGSLYFDNSASENLFKSIASINAFRDSQMALVRSGEKTLQEVVVVNFVFLNSGSRTPDGYTMNIQPSMAEAGFDVRIPPTREMADFVNKRIVEEWAPKARNMSFYFTCKTETKDGDVPISKADDSNPWWYLLRMAASKLNATLIPRLQVGGTDSSFARLRGIDAFGITAIQNVPPLYHDHNEFMNGYEFLKGINMMVETIDLYGSFSDSLNQES</sequence>
<dbReference type="PANTHER" id="PTHR45892:SF1">
    <property type="entry name" value="AMINOACYLASE-1"/>
    <property type="match status" value="1"/>
</dbReference>
<evidence type="ECO:0000256" key="4">
    <source>
        <dbReference type="PIRSR" id="PIRSR036696-1"/>
    </source>
</evidence>
<dbReference type="InterPro" id="IPR010159">
    <property type="entry name" value="N-acyl_aa_amidohydrolase"/>
</dbReference>
<dbReference type="PIRSF" id="PIRSF036696">
    <property type="entry name" value="ACY-1"/>
    <property type="match status" value="1"/>
</dbReference>
<evidence type="ECO:0000313" key="8">
    <source>
        <dbReference type="Proteomes" id="UP001633002"/>
    </source>
</evidence>
<proteinExistence type="predicted"/>
<feature type="signal peptide" evidence="6">
    <location>
        <begin position="1"/>
        <end position="40"/>
    </location>
</feature>
<dbReference type="AlphaFoldDB" id="A0ABD3GH76"/>
<dbReference type="NCBIfam" id="TIGR01880">
    <property type="entry name" value="Ac-peptdase-euk"/>
    <property type="match status" value="1"/>
</dbReference>
<feature type="binding site" evidence="5">
    <location>
        <position position="153"/>
    </location>
    <ligand>
        <name>Zn(2+)</name>
        <dbReference type="ChEBI" id="CHEBI:29105"/>
        <label>2</label>
    </ligand>
</feature>
<dbReference type="FunFam" id="3.30.70.360:FF:000009">
    <property type="entry name" value="aminoacylase-1 isoform X1"/>
    <property type="match status" value="1"/>
</dbReference>
<gene>
    <name evidence="7" type="ORF">R1sor_021234</name>
</gene>
<dbReference type="SUPFAM" id="SSF53187">
    <property type="entry name" value="Zn-dependent exopeptidases"/>
    <property type="match status" value="1"/>
</dbReference>
<organism evidence="7 8">
    <name type="scientific">Riccia sorocarpa</name>
    <dbReference type="NCBI Taxonomy" id="122646"/>
    <lineage>
        <taxon>Eukaryota</taxon>
        <taxon>Viridiplantae</taxon>
        <taxon>Streptophyta</taxon>
        <taxon>Embryophyta</taxon>
        <taxon>Marchantiophyta</taxon>
        <taxon>Marchantiopsida</taxon>
        <taxon>Marchantiidae</taxon>
        <taxon>Marchantiales</taxon>
        <taxon>Ricciaceae</taxon>
        <taxon>Riccia</taxon>
    </lineage>
</organism>
<dbReference type="Gene3D" id="3.40.630.10">
    <property type="entry name" value="Zn peptidases"/>
    <property type="match status" value="1"/>
</dbReference>
<keyword evidence="1" id="KW-0963">Cytoplasm</keyword>
<keyword evidence="2 5" id="KW-0479">Metal-binding</keyword>
<evidence type="ECO:0008006" key="9">
    <source>
        <dbReference type="Google" id="ProtNLM"/>
    </source>
</evidence>
<dbReference type="InterPro" id="IPR052083">
    <property type="entry name" value="Aminoacylase-1_M20A"/>
</dbReference>
<dbReference type="EMBL" id="JBJQOH010000007">
    <property type="protein sequence ID" value="KAL3678278.1"/>
    <property type="molecule type" value="Genomic_DNA"/>
</dbReference>
<dbReference type="GO" id="GO:0046872">
    <property type="term" value="F:metal ion binding"/>
    <property type="evidence" value="ECO:0007669"/>
    <property type="project" value="UniProtKB-KW"/>
</dbReference>
<dbReference type="Gene3D" id="3.30.70.360">
    <property type="match status" value="1"/>
</dbReference>
<protein>
    <recommendedName>
        <fullName evidence="9">N-acyl-L-amino-acid amidohydrolase</fullName>
    </recommendedName>
</protein>
<keyword evidence="6" id="KW-0732">Signal</keyword>
<feature type="binding site" evidence="5">
    <location>
        <position position="188"/>
    </location>
    <ligand>
        <name>Zn(2+)</name>
        <dbReference type="ChEBI" id="CHEBI:29105"/>
        <label>2</label>
    </ligand>
</feature>